<proteinExistence type="predicted"/>
<evidence type="ECO:0000313" key="2">
    <source>
        <dbReference type="Proteomes" id="UP000798662"/>
    </source>
</evidence>
<reference evidence="1" key="1">
    <citation type="submission" date="2019-11" db="EMBL/GenBank/DDBJ databases">
        <title>Nori genome reveals adaptations in red seaweeds to the harsh intertidal environment.</title>
        <authorList>
            <person name="Wang D."/>
            <person name="Mao Y."/>
        </authorList>
    </citation>
    <scope>NUCLEOTIDE SEQUENCE</scope>
    <source>
        <tissue evidence="1">Gametophyte</tissue>
    </source>
</reference>
<accession>A0ACC3BUF2</accession>
<dbReference type="Proteomes" id="UP000798662">
    <property type="component" value="Chromosome 1"/>
</dbReference>
<dbReference type="EMBL" id="CM020618">
    <property type="protein sequence ID" value="KAK1861585.1"/>
    <property type="molecule type" value="Genomic_DNA"/>
</dbReference>
<protein>
    <submittedName>
        <fullName evidence="1">Uncharacterized protein</fullName>
    </submittedName>
</protein>
<gene>
    <name evidence="1" type="ORF">I4F81_004169</name>
</gene>
<evidence type="ECO:0000313" key="1">
    <source>
        <dbReference type="EMBL" id="KAK1861585.1"/>
    </source>
</evidence>
<keyword evidence="2" id="KW-1185">Reference proteome</keyword>
<organism evidence="1 2">
    <name type="scientific">Pyropia yezoensis</name>
    <name type="common">Susabi-nori</name>
    <name type="synonym">Porphyra yezoensis</name>
    <dbReference type="NCBI Taxonomy" id="2788"/>
    <lineage>
        <taxon>Eukaryota</taxon>
        <taxon>Rhodophyta</taxon>
        <taxon>Bangiophyceae</taxon>
        <taxon>Bangiales</taxon>
        <taxon>Bangiaceae</taxon>
        <taxon>Pyropia</taxon>
    </lineage>
</organism>
<comment type="caution">
    <text evidence="1">The sequence shown here is derived from an EMBL/GenBank/DDBJ whole genome shotgun (WGS) entry which is preliminary data.</text>
</comment>
<sequence length="454" mass="49170">MTVRTPPTPTAMATLKPCTPAAAAVEAEAVAAAAAAAAAALAADADGGDLNRSAFTEADAEPTALELSQSTLLGEARRTSLGRLVYRAQFNQRQLAALTAYKNRGADLSITYRYVMGPLYNRLVRFLPMWLAPNLVTLIGLILVLVTHWTLIWYSPDLVTPAPRPVYVAVGVGLFSYMVLDNLDGRQARRTGSSSPLGHLFDHGCDSLNISVSGLSMVASLQLGTSGIWSLWVLWSMGFLVCYTATLEEFFTGAMVLREINGPNEGIILMSLVHIMTGVLGPQIWSSPVSLGPFHFARAGHLFAWVAIPLIVPTVTCNYYEAWRHAGACGQSQPRTLLRALGFTIPFAVFSASLFGWALAAPDLWAVYPAVMVWMSGFNFFYLVSRLILSHLTHTQFPFFLKALMPMALGAVNAMWGAATGAQPPVPNVTMLAVVFTVSAVFNSWRIYCMITQI</sequence>
<name>A0ACC3BUF2_PYRYE</name>